<dbReference type="eggNOG" id="COG0715">
    <property type="taxonomic scope" value="Bacteria"/>
</dbReference>
<dbReference type="OrthoDB" id="9815602at2"/>
<dbReference type="Gene3D" id="3.40.190.10">
    <property type="entry name" value="Periplasmic binding protein-like II"/>
    <property type="match status" value="2"/>
</dbReference>
<reference evidence="2 3" key="2">
    <citation type="submission" date="2008-10" db="EMBL/GenBank/DDBJ databases">
        <title>Draft genome sequence of Clostridium hiranonis (DSM 13275).</title>
        <authorList>
            <person name="Sudarsanam P."/>
            <person name="Ley R."/>
            <person name="Guruge J."/>
            <person name="Turnbaugh P.J."/>
            <person name="Mahowald M."/>
            <person name="Liep D."/>
            <person name="Gordon J."/>
        </authorList>
    </citation>
    <scope>NUCLEOTIDE SEQUENCE [LARGE SCALE GENOMIC DNA]</scope>
    <source>
        <strain evidence="2 3">DSM 13275</strain>
    </source>
</reference>
<feature type="domain" description="SsuA/THI5-like" evidence="1">
    <location>
        <begin position="57"/>
        <end position="243"/>
    </location>
</feature>
<dbReference type="InterPro" id="IPR015168">
    <property type="entry name" value="SsuA/THI5"/>
</dbReference>
<reference evidence="2 3" key="1">
    <citation type="submission" date="2008-09" db="EMBL/GenBank/DDBJ databases">
        <authorList>
            <person name="Fulton L."/>
            <person name="Clifton S."/>
            <person name="Fulton B."/>
            <person name="Xu J."/>
            <person name="Minx P."/>
            <person name="Pepin K.H."/>
            <person name="Johnson M."/>
            <person name="Thiruvilangam P."/>
            <person name="Bhonagiri V."/>
            <person name="Nash W.E."/>
            <person name="Mardis E.R."/>
            <person name="Wilson R.K."/>
        </authorList>
    </citation>
    <scope>NUCLEOTIDE SEQUENCE [LARGE SCALE GENOMIC DNA]</scope>
    <source>
        <strain evidence="2 3">DSM 13275</strain>
    </source>
</reference>
<evidence type="ECO:0000259" key="1">
    <source>
        <dbReference type="Pfam" id="PF09084"/>
    </source>
</evidence>
<dbReference type="EMBL" id="ABWP01000090">
    <property type="protein sequence ID" value="EEA84105.1"/>
    <property type="molecule type" value="Genomic_DNA"/>
</dbReference>
<dbReference type="HOGENOM" id="CLU_073773_0_0_9"/>
<dbReference type="PROSITE" id="PS51257">
    <property type="entry name" value="PROKAR_LIPOPROTEIN"/>
    <property type="match status" value="1"/>
</dbReference>
<evidence type="ECO:0000313" key="2">
    <source>
        <dbReference type="EMBL" id="EEA84105.1"/>
    </source>
</evidence>
<comment type="caution">
    <text evidence="2">The sequence shown here is derived from an EMBL/GenBank/DDBJ whole genome shotgun (WGS) entry which is preliminary data.</text>
</comment>
<dbReference type="RefSeq" id="WP_006441114.1">
    <property type="nucleotide sequence ID" value="NZ_DS995362.1"/>
</dbReference>
<dbReference type="STRING" id="500633.CLOHIR_02275"/>
<keyword evidence="3" id="KW-1185">Reference proteome</keyword>
<name>B6G2B3_PEPHT</name>
<accession>B6G2B3</accession>
<protein>
    <recommendedName>
        <fullName evidence="1">SsuA/THI5-like domain-containing protein</fullName>
    </recommendedName>
</protein>
<sequence>MNKKLLSVILSSAIVAGALVGCSGKSVSSDSKKMTVGALESVNIIQPFFYDEFSDESENLEVNTFEGYDEMKDTVISGKLDIAATNWISAIKAAEKGEDIKVIAGMSNGGSALVVKKDSGIENIEDLKGKTIGYFPESIEYVKLANELKEKGIDIKKDVKFKEMDLESMTKELSGGNIDAFCGEEPYVSIALEDGFGKVIDYKSDEIVPLNTAIIATEENIKDNPEKMRELMDKHVKSTNHLMMSKEDRINKVAEFGIDKKYLEKSIDNIELSTDISPEMIEEVKKLAEKMKEIGMIDNIPNIENMFDLSMLENSMMKR</sequence>
<dbReference type="Pfam" id="PF09084">
    <property type="entry name" value="NMT1"/>
    <property type="match status" value="1"/>
</dbReference>
<proteinExistence type="predicted"/>
<evidence type="ECO:0000313" key="3">
    <source>
        <dbReference type="Proteomes" id="UP000003178"/>
    </source>
</evidence>
<dbReference type="PANTHER" id="PTHR30024">
    <property type="entry name" value="ALIPHATIC SULFONATES-BINDING PROTEIN-RELATED"/>
    <property type="match status" value="1"/>
</dbReference>
<gene>
    <name evidence="2" type="ORF">CLOHIR_02275</name>
</gene>
<dbReference type="SUPFAM" id="SSF53850">
    <property type="entry name" value="Periplasmic binding protein-like II"/>
    <property type="match status" value="1"/>
</dbReference>
<organism evidence="2 3">
    <name type="scientific">Peptacetobacter hiranonis (strain DSM 13275 / JCM 10541 / KCTC 15199 / TO-931)</name>
    <name type="common">Clostridium hiranonis</name>
    <dbReference type="NCBI Taxonomy" id="500633"/>
    <lineage>
        <taxon>Bacteria</taxon>
        <taxon>Bacillati</taxon>
        <taxon>Bacillota</taxon>
        <taxon>Clostridia</taxon>
        <taxon>Peptostreptococcales</taxon>
        <taxon>Peptostreptococcaceae</taxon>
        <taxon>Peptacetobacter</taxon>
    </lineage>
</organism>
<dbReference type="Proteomes" id="UP000003178">
    <property type="component" value="Unassembled WGS sequence"/>
</dbReference>
<dbReference type="AlphaFoldDB" id="B6G2B3"/>